<reference evidence="1" key="1">
    <citation type="journal article" date="2025" name="Int. J. Syst. Evol. Microbiol.">
        <title>Inconstantimicrobium mannanitabidum sp. nov., a novel member of the family Clostridiaceae isolated from anoxic soil under the treatment of reductive soil disinfestation.</title>
        <authorList>
            <person name="Ueki A."/>
            <person name="Tonouchi A."/>
            <person name="Honma S."/>
            <person name="Kaku N."/>
            <person name="Ueki K."/>
        </authorList>
    </citation>
    <scope>NUCLEOTIDE SEQUENCE</scope>
    <source>
        <strain evidence="1">TW13</strain>
    </source>
</reference>
<name>A0ACB5R7C6_9CLOT</name>
<accession>A0ACB5R7C6</accession>
<sequence length="225" mass="24968">MNKVEEIEPIFSIPIGSFHINITLSLIVQWIIMIIVGVLLLWLASNLKKVPGKKQTVAEMFYKTIKGVVTSNMGNSYESYVPIFGTLAVFLLLMNFTGLIGITPPTKDYSVCLGLALCSFLMIHANAIKKMGFGHYLLGYGKPFIPMLPINIMERAVFPATLSLRLFGNVLAGTVILDLIYKNMGHFAVGVPIIGHLYFDLFDGGIQMVVFLMLTMINIKLLPEH</sequence>
<evidence type="ECO:0000313" key="1">
    <source>
        <dbReference type="EMBL" id="GKX64941.1"/>
    </source>
</evidence>
<evidence type="ECO:0000313" key="2">
    <source>
        <dbReference type="Proteomes" id="UP001058074"/>
    </source>
</evidence>
<organism evidence="1 2">
    <name type="scientific">Inconstantimicrobium mannanitabidum</name>
    <dbReference type="NCBI Taxonomy" id="1604901"/>
    <lineage>
        <taxon>Bacteria</taxon>
        <taxon>Bacillati</taxon>
        <taxon>Bacillota</taxon>
        <taxon>Clostridia</taxon>
        <taxon>Eubacteriales</taxon>
        <taxon>Clostridiaceae</taxon>
        <taxon>Inconstantimicrobium</taxon>
    </lineage>
</organism>
<dbReference type="EMBL" id="BROD01000001">
    <property type="protein sequence ID" value="GKX64941.1"/>
    <property type="molecule type" value="Genomic_DNA"/>
</dbReference>
<protein>
    <submittedName>
        <fullName evidence="1">ATP synthase subunit a</fullName>
    </submittedName>
</protein>
<keyword evidence="2" id="KW-1185">Reference proteome</keyword>
<proteinExistence type="predicted"/>
<dbReference type="Proteomes" id="UP001058074">
    <property type="component" value="Unassembled WGS sequence"/>
</dbReference>
<gene>
    <name evidence="1" type="primary">atpA_1</name>
    <name evidence="1" type="ORF">rsdtw13_01990</name>
</gene>
<comment type="caution">
    <text evidence="1">The sequence shown here is derived from an EMBL/GenBank/DDBJ whole genome shotgun (WGS) entry which is preliminary data.</text>
</comment>